<keyword evidence="5" id="KW-1185">Reference proteome</keyword>
<protein>
    <submittedName>
        <fullName evidence="4">NUDIX hydrolase</fullName>
        <ecNumber evidence="4">3.6.-.-</ecNumber>
    </submittedName>
</protein>
<dbReference type="SUPFAM" id="SSF55811">
    <property type="entry name" value="Nudix"/>
    <property type="match status" value="1"/>
</dbReference>
<dbReference type="PROSITE" id="PS00893">
    <property type="entry name" value="NUDIX_BOX"/>
    <property type="match status" value="1"/>
</dbReference>
<organism evidence="4 5">
    <name type="scientific">Actinophytocola glycyrrhizae</name>
    <dbReference type="NCBI Taxonomy" id="2044873"/>
    <lineage>
        <taxon>Bacteria</taxon>
        <taxon>Bacillati</taxon>
        <taxon>Actinomycetota</taxon>
        <taxon>Actinomycetes</taxon>
        <taxon>Pseudonocardiales</taxon>
        <taxon>Pseudonocardiaceae</taxon>
    </lineage>
</organism>
<evidence type="ECO:0000313" key="5">
    <source>
        <dbReference type="Proteomes" id="UP001595859"/>
    </source>
</evidence>
<dbReference type="PROSITE" id="PS51462">
    <property type="entry name" value="NUDIX"/>
    <property type="match status" value="1"/>
</dbReference>
<dbReference type="InterPro" id="IPR015797">
    <property type="entry name" value="NUDIX_hydrolase-like_dom_sf"/>
</dbReference>
<accession>A0ABV9SHT0</accession>
<dbReference type="PANTHER" id="PTHR11839:SF18">
    <property type="entry name" value="NUDIX HYDROLASE DOMAIN-CONTAINING PROTEIN"/>
    <property type="match status" value="1"/>
</dbReference>
<comment type="cofactor">
    <cofactor evidence="1">
        <name>Mg(2+)</name>
        <dbReference type="ChEBI" id="CHEBI:18420"/>
    </cofactor>
</comment>
<dbReference type="EMBL" id="JBHSIS010000038">
    <property type="protein sequence ID" value="MFC4859509.1"/>
    <property type="molecule type" value="Genomic_DNA"/>
</dbReference>
<evidence type="ECO:0000256" key="1">
    <source>
        <dbReference type="ARBA" id="ARBA00001946"/>
    </source>
</evidence>
<evidence type="ECO:0000259" key="3">
    <source>
        <dbReference type="PROSITE" id="PS51462"/>
    </source>
</evidence>
<name>A0ABV9SHT0_9PSEU</name>
<proteinExistence type="predicted"/>
<evidence type="ECO:0000256" key="2">
    <source>
        <dbReference type="ARBA" id="ARBA00022801"/>
    </source>
</evidence>
<dbReference type="PANTHER" id="PTHR11839">
    <property type="entry name" value="UDP/ADP-SUGAR PYROPHOSPHATASE"/>
    <property type="match status" value="1"/>
</dbReference>
<dbReference type="EC" id="3.6.-.-" evidence="4"/>
<dbReference type="CDD" id="cd03424">
    <property type="entry name" value="NUDIX_ADPRase_Nudt5_UGPPase_Nudt14"/>
    <property type="match status" value="1"/>
</dbReference>
<dbReference type="Pfam" id="PF00293">
    <property type="entry name" value="NUDIX"/>
    <property type="match status" value="1"/>
</dbReference>
<feature type="domain" description="Nudix hydrolase" evidence="3">
    <location>
        <begin position="46"/>
        <end position="175"/>
    </location>
</feature>
<dbReference type="RefSeq" id="WP_378062634.1">
    <property type="nucleotide sequence ID" value="NZ_JBHSIS010000038.1"/>
</dbReference>
<dbReference type="GO" id="GO:0016787">
    <property type="term" value="F:hydrolase activity"/>
    <property type="evidence" value="ECO:0007669"/>
    <property type="project" value="UniProtKB-KW"/>
</dbReference>
<gene>
    <name evidence="4" type="ORF">ACFPCV_38970</name>
</gene>
<evidence type="ECO:0000313" key="4">
    <source>
        <dbReference type="EMBL" id="MFC4859509.1"/>
    </source>
</evidence>
<dbReference type="Proteomes" id="UP001595859">
    <property type="component" value="Unassembled WGS sequence"/>
</dbReference>
<reference evidence="5" key="1">
    <citation type="journal article" date="2019" name="Int. J. Syst. Evol. Microbiol.">
        <title>The Global Catalogue of Microorganisms (GCM) 10K type strain sequencing project: providing services to taxonomists for standard genome sequencing and annotation.</title>
        <authorList>
            <consortium name="The Broad Institute Genomics Platform"/>
            <consortium name="The Broad Institute Genome Sequencing Center for Infectious Disease"/>
            <person name="Wu L."/>
            <person name="Ma J."/>
        </authorList>
    </citation>
    <scope>NUCLEOTIDE SEQUENCE [LARGE SCALE GENOMIC DNA]</scope>
    <source>
        <strain evidence="5">ZS-22-S1</strain>
    </source>
</reference>
<comment type="caution">
    <text evidence="4">The sequence shown here is derived from an EMBL/GenBank/DDBJ whole genome shotgun (WGS) entry which is preliminary data.</text>
</comment>
<sequence>MTSDESSAWAWTVHGSRTVYDSRWLRVAVTDVEPPDGRRFDHHVVHLGRVAIALIVDEQGRMLMLWRYRFAVDQWGYELLGGLVEPGEDPAETAAREAEEESGWRPAGVPERLVGFEPLPGMINAPVDVYLWRAAEKVGEPTDREEAGRVEWVDSSKVVALAAEGRLLGAGTLVAVLYYLHRSHPVPT</sequence>
<dbReference type="InterPro" id="IPR020084">
    <property type="entry name" value="NUDIX_hydrolase_CS"/>
</dbReference>
<dbReference type="Gene3D" id="3.90.79.10">
    <property type="entry name" value="Nucleoside Triphosphate Pyrophosphohydrolase"/>
    <property type="match status" value="1"/>
</dbReference>
<dbReference type="InterPro" id="IPR000086">
    <property type="entry name" value="NUDIX_hydrolase_dom"/>
</dbReference>
<keyword evidence="2 4" id="KW-0378">Hydrolase</keyword>